<dbReference type="PROSITE" id="PS51194">
    <property type="entry name" value="HELICASE_CTER"/>
    <property type="match status" value="1"/>
</dbReference>
<feature type="domain" description="Helicase ATP-binding" evidence="1">
    <location>
        <begin position="202"/>
        <end position="352"/>
    </location>
</feature>
<dbReference type="GO" id="GO:0005524">
    <property type="term" value="F:ATP binding"/>
    <property type="evidence" value="ECO:0007669"/>
    <property type="project" value="InterPro"/>
</dbReference>
<accession>A0A938XQK8</accession>
<reference evidence="3" key="1">
    <citation type="submission" date="2021-01" db="EMBL/GenBank/DDBJ databases">
        <title>Genomic Encyclopedia of Type Strains, Phase IV (KMG-IV): sequencing the most valuable type-strain genomes for metagenomic binning, comparative biology and taxonomic classification.</title>
        <authorList>
            <person name="Goeker M."/>
        </authorList>
    </citation>
    <scope>NUCLEOTIDE SEQUENCE</scope>
    <source>
        <strain evidence="3">DSM 23230</strain>
    </source>
</reference>
<dbReference type="SUPFAM" id="SSF52540">
    <property type="entry name" value="P-loop containing nucleoside triphosphate hydrolases"/>
    <property type="match status" value="1"/>
</dbReference>
<dbReference type="Gene3D" id="3.40.50.300">
    <property type="entry name" value="P-loop containing nucleotide triphosphate hydrolases"/>
    <property type="match status" value="2"/>
</dbReference>
<dbReference type="InterPro" id="IPR025202">
    <property type="entry name" value="PLD-like_dom"/>
</dbReference>
<protein>
    <submittedName>
        <fullName evidence="3">Superfamily II DNA or RNA helicase</fullName>
    </submittedName>
</protein>
<dbReference type="AlphaFoldDB" id="A0A938XQK8"/>
<dbReference type="Pfam" id="PF00271">
    <property type="entry name" value="Helicase_C"/>
    <property type="match status" value="1"/>
</dbReference>
<dbReference type="CDD" id="cd18799">
    <property type="entry name" value="SF2_C_EcoAI-like"/>
    <property type="match status" value="1"/>
</dbReference>
<dbReference type="SUPFAM" id="SSF56024">
    <property type="entry name" value="Phospholipase D/nuclease"/>
    <property type="match status" value="1"/>
</dbReference>
<dbReference type="Proteomes" id="UP000774000">
    <property type="component" value="Unassembled WGS sequence"/>
</dbReference>
<organism evidence="3 4">
    <name type="scientific">Halanaerobacter jeridensis</name>
    <dbReference type="NCBI Taxonomy" id="706427"/>
    <lineage>
        <taxon>Bacteria</taxon>
        <taxon>Bacillati</taxon>
        <taxon>Bacillota</taxon>
        <taxon>Clostridia</taxon>
        <taxon>Halanaerobiales</taxon>
        <taxon>Halobacteroidaceae</taxon>
        <taxon>Halanaerobacter</taxon>
    </lineage>
</organism>
<evidence type="ECO:0000313" key="3">
    <source>
        <dbReference type="EMBL" id="MBM7555794.1"/>
    </source>
</evidence>
<evidence type="ECO:0000259" key="2">
    <source>
        <dbReference type="PROSITE" id="PS51194"/>
    </source>
</evidence>
<keyword evidence="3" id="KW-0067">ATP-binding</keyword>
<keyword evidence="4" id="KW-1185">Reference proteome</keyword>
<keyword evidence="3" id="KW-0347">Helicase</keyword>
<name>A0A938XQK8_9FIRM</name>
<comment type="caution">
    <text evidence="3">The sequence shown here is derived from an EMBL/GenBank/DDBJ whole genome shotgun (WGS) entry which is preliminary data.</text>
</comment>
<dbReference type="Pfam" id="PF04851">
    <property type="entry name" value="ResIII"/>
    <property type="match status" value="1"/>
</dbReference>
<dbReference type="InterPro" id="IPR001650">
    <property type="entry name" value="Helicase_C-like"/>
</dbReference>
<dbReference type="GO" id="GO:0016787">
    <property type="term" value="F:hydrolase activity"/>
    <property type="evidence" value="ECO:0007669"/>
    <property type="project" value="InterPro"/>
</dbReference>
<dbReference type="SMART" id="SM00487">
    <property type="entry name" value="DEXDc"/>
    <property type="match status" value="1"/>
</dbReference>
<dbReference type="GO" id="GO:0003677">
    <property type="term" value="F:DNA binding"/>
    <property type="evidence" value="ECO:0007669"/>
    <property type="project" value="InterPro"/>
</dbReference>
<keyword evidence="3" id="KW-0547">Nucleotide-binding</keyword>
<dbReference type="PROSITE" id="PS51192">
    <property type="entry name" value="HELICASE_ATP_BIND_1"/>
    <property type="match status" value="1"/>
</dbReference>
<dbReference type="PANTHER" id="PTHR47396">
    <property type="entry name" value="TYPE I RESTRICTION ENZYME ECOKI R PROTEIN"/>
    <property type="match status" value="1"/>
</dbReference>
<evidence type="ECO:0000259" key="1">
    <source>
        <dbReference type="PROSITE" id="PS51192"/>
    </source>
</evidence>
<dbReference type="Gene3D" id="3.30.870.10">
    <property type="entry name" value="Endonuclease Chain A"/>
    <property type="match status" value="1"/>
</dbReference>
<keyword evidence="3" id="KW-0378">Hydrolase</keyword>
<dbReference type="InterPro" id="IPR006935">
    <property type="entry name" value="Helicase/UvrB_N"/>
</dbReference>
<gene>
    <name evidence="3" type="ORF">JOC47_000628</name>
</gene>
<dbReference type="EMBL" id="JAFBDQ010000003">
    <property type="protein sequence ID" value="MBM7555794.1"/>
    <property type="molecule type" value="Genomic_DNA"/>
</dbReference>
<dbReference type="SMART" id="SM00490">
    <property type="entry name" value="HELICc"/>
    <property type="match status" value="1"/>
</dbReference>
<sequence>MNALTGGEENLYSQFKKEIPQAQEIKIIVAFLKESGVKLIVDELKKQALKGADIKIIAGKYLNITEPSALYLLKDKLGEMVDLRFYDQDAVSFHPKAYFLKKEKEKVLFIGSSNISSSALTDGVEWNYRMAEETDGVSYGRFEQEFDRIFAEETTVIDQQQLRKYASQWSKPSVQMVEEDAATDDKPEPRGAQIEALHELRLAREEGIEKGLVIAATGVGKTYLAAFDSIDFDKVLFVAHREEILRQTKETYKSIAPDLEVSFFTGDEKDTSGDLVLASVQTLRKEEYLGAGELGPEEFDYIVVDEFHHAGADSYLKVLEYFQPEFLLGLTATPYRMDNRDIYELCNDNVIYELNLKNAINRDLLVPFKYHGVYDVEVDYDEVDYSNGSYNIKDLEKKLSTHKRANLILKNYHHLAGDKALGFCASIDHARYMADHFNENNIRAVAVHSSAGQEEYDMERQEAVAKLEAGEIDIIFAVDIFNEGVDIPALDTVLFLRPTESYVVFLQQLGRGLRKYKEKEYLTVLDFIGNYKRAHYVPFLLAGENPMEKDKQDLDKINDFEYPTGCQVSLDFKVIDLFQEMQQYDSFRDKMEEEYYRLKKYLGYRPLRVDVQEGIDIQTKEYLNRTYQGQKGYLRFLASINELNEQEEKWLDTISEKFLYRLERTSMSKSYKIPVLLALLTGEELQVKVSIDQVGEKFMNYYLNNQIHQKDLNNKKHEGWQDWSKKKFVKLALENPVHYLTKGRESKYFIYDEVNQELRLSKELIPYVDNNLANHVKDILEYRSRKYFSRRFKEE</sequence>
<dbReference type="PANTHER" id="PTHR47396:SF1">
    <property type="entry name" value="ATP-DEPENDENT HELICASE IRC3-RELATED"/>
    <property type="match status" value="1"/>
</dbReference>
<dbReference type="GO" id="GO:0004386">
    <property type="term" value="F:helicase activity"/>
    <property type="evidence" value="ECO:0007669"/>
    <property type="project" value="UniProtKB-KW"/>
</dbReference>
<proteinExistence type="predicted"/>
<dbReference type="Pfam" id="PF13091">
    <property type="entry name" value="PLDc_2"/>
    <property type="match status" value="1"/>
</dbReference>
<dbReference type="CDD" id="cd18032">
    <property type="entry name" value="DEXHc_RE_I_III_res"/>
    <property type="match status" value="1"/>
</dbReference>
<dbReference type="InterPro" id="IPR027417">
    <property type="entry name" value="P-loop_NTPase"/>
</dbReference>
<dbReference type="InterPro" id="IPR014001">
    <property type="entry name" value="Helicase_ATP-bd"/>
</dbReference>
<feature type="domain" description="Helicase C-terminal" evidence="2">
    <location>
        <begin position="394"/>
        <end position="555"/>
    </location>
</feature>
<dbReference type="InterPro" id="IPR050742">
    <property type="entry name" value="Helicase_Restrict-Modif_Enz"/>
</dbReference>
<dbReference type="RefSeq" id="WP_338035306.1">
    <property type="nucleotide sequence ID" value="NZ_JAFBDQ010000003.1"/>
</dbReference>
<evidence type="ECO:0000313" key="4">
    <source>
        <dbReference type="Proteomes" id="UP000774000"/>
    </source>
</evidence>
<dbReference type="GO" id="GO:0005829">
    <property type="term" value="C:cytosol"/>
    <property type="evidence" value="ECO:0007669"/>
    <property type="project" value="TreeGrafter"/>
</dbReference>